<dbReference type="InterPro" id="IPR015943">
    <property type="entry name" value="WD40/YVTN_repeat-like_dom_sf"/>
</dbReference>
<evidence type="ECO:0000313" key="1">
    <source>
        <dbReference type="EMBL" id="KAK8961292.1"/>
    </source>
</evidence>
<protein>
    <submittedName>
        <fullName evidence="1">Uncharacterized protein</fullName>
    </submittedName>
</protein>
<dbReference type="PANTHER" id="PTHR45903">
    <property type="entry name" value="GLUTAMATE-RICH WD REPEAT-CONTAINING PROTEIN 1"/>
    <property type="match status" value="1"/>
</dbReference>
<dbReference type="InterPro" id="IPR051972">
    <property type="entry name" value="Glutamate-rich_WD_repeat"/>
</dbReference>
<dbReference type="PANTHER" id="PTHR45903:SF1">
    <property type="entry name" value="GLUTAMATE-RICH WD REPEAT-CONTAINING PROTEIN 1"/>
    <property type="match status" value="1"/>
</dbReference>
<comment type="caution">
    <text evidence="1">The sequence shown here is derived from an EMBL/GenBank/DDBJ whole genome shotgun (WGS) entry which is preliminary data.</text>
</comment>
<sequence length="167" mass="19264">MFDISSRWHACEERDNARSERRTGARRCSAKTAGLLPFHAGRFQRALANLSQTGFLRLVPAGMERRWREINQSHPSKNGLDDCSWIWDLSLERDEEGEAEFKARFKEQATASQHLPPQLLFVHHSQKDIKELHWHPQIPGMILSGDIDGLDILMPFNVLSTLSRRHI</sequence>
<proteinExistence type="predicted"/>
<dbReference type="EMBL" id="JBBWWR010000009">
    <property type="protein sequence ID" value="KAK8961292.1"/>
    <property type="molecule type" value="Genomic_DNA"/>
</dbReference>
<evidence type="ECO:0000313" key="2">
    <source>
        <dbReference type="Proteomes" id="UP001412067"/>
    </source>
</evidence>
<gene>
    <name evidence="1" type="ORF">KSP40_PGU022531</name>
</gene>
<dbReference type="Proteomes" id="UP001412067">
    <property type="component" value="Unassembled WGS sequence"/>
</dbReference>
<organism evidence="1 2">
    <name type="scientific">Platanthera guangdongensis</name>
    <dbReference type="NCBI Taxonomy" id="2320717"/>
    <lineage>
        <taxon>Eukaryota</taxon>
        <taxon>Viridiplantae</taxon>
        <taxon>Streptophyta</taxon>
        <taxon>Embryophyta</taxon>
        <taxon>Tracheophyta</taxon>
        <taxon>Spermatophyta</taxon>
        <taxon>Magnoliopsida</taxon>
        <taxon>Liliopsida</taxon>
        <taxon>Asparagales</taxon>
        <taxon>Orchidaceae</taxon>
        <taxon>Orchidoideae</taxon>
        <taxon>Orchideae</taxon>
        <taxon>Orchidinae</taxon>
        <taxon>Platanthera</taxon>
    </lineage>
</organism>
<accession>A0ABR2MAU8</accession>
<dbReference type="Gene3D" id="2.130.10.10">
    <property type="entry name" value="YVTN repeat-like/Quinoprotein amine dehydrogenase"/>
    <property type="match status" value="1"/>
</dbReference>
<keyword evidence="2" id="KW-1185">Reference proteome</keyword>
<name>A0ABR2MAU8_9ASPA</name>
<reference evidence="1 2" key="1">
    <citation type="journal article" date="2022" name="Nat. Plants">
        <title>Genomes of leafy and leafless Platanthera orchids illuminate the evolution of mycoheterotrophy.</title>
        <authorList>
            <person name="Li M.H."/>
            <person name="Liu K.W."/>
            <person name="Li Z."/>
            <person name="Lu H.C."/>
            <person name="Ye Q.L."/>
            <person name="Zhang D."/>
            <person name="Wang J.Y."/>
            <person name="Li Y.F."/>
            <person name="Zhong Z.M."/>
            <person name="Liu X."/>
            <person name="Yu X."/>
            <person name="Liu D.K."/>
            <person name="Tu X.D."/>
            <person name="Liu B."/>
            <person name="Hao Y."/>
            <person name="Liao X.Y."/>
            <person name="Jiang Y.T."/>
            <person name="Sun W.H."/>
            <person name="Chen J."/>
            <person name="Chen Y.Q."/>
            <person name="Ai Y."/>
            <person name="Zhai J.W."/>
            <person name="Wu S.S."/>
            <person name="Zhou Z."/>
            <person name="Hsiao Y.Y."/>
            <person name="Wu W.L."/>
            <person name="Chen Y.Y."/>
            <person name="Lin Y.F."/>
            <person name="Hsu J.L."/>
            <person name="Li C.Y."/>
            <person name="Wang Z.W."/>
            <person name="Zhao X."/>
            <person name="Zhong W.Y."/>
            <person name="Ma X.K."/>
            <person name="Ma L."/>
            <person name="Huang J."/>
            <person name="Chen G.Z."/>
            <person name="Huang M.Z."/>
            <person name="Huang L."/>
            <person name="Peng D.H."/>
            <person name="Luo Y.B."/>
            <person name="Zou S.Q."/>
            <person name="Chen S.P."/>
            <person name="Lan S."/>
            <person name="Tsai W.C."/>
            <person name="Van de Peer Y."/>
            <person name="Liu Z.J."/>
        </authorList>
    </citation>
    <scope>NUCLEOTIDE SEQUENCE [LARGE SCALE GENOMIC DNA]</scope>
    <source>
        <strain evidence="1">Lor288</strain>
    </source>
</reference>